<feature type="transmembrane region" description="Helical" evidence="1">
    <location>
        <begin position="41"/>
        <end position="60"/>
    </location>
</feature>
<protein>
    <submittedName>
        <fullName evidence="2">Uncharacterized protein</fullName>
    </submittedName>
</protein>
<gene>
    <name evidence="2" type="ORF">CONCODRAFT_10067</name>
</gene>
<reference evidence="2 3" key="1">
    <citation type="journal article" date="2015" name="Genome Biol. Evol.">
        <title>Phylogenomic analyses indicate that early fungi evolved digesting cell walls of algal ancestors of land plants.</title>
        <authorList>
            <person name="Chang Y."/>
            <person name="Wang S."/>
            <person name="Sekimoto S."/>
            <person name="Aerts A.L."/>
            <person name="Choi C."/>
            <person name="Clum A."/>
            <person name="LaButti K.M."/>
            <person name="Lindquist E.A."/>
            <person name="Yee Ngan C."/>
            <person name="Ohm R.A."/>
            <person name="Salamov A.A."/>
            <person name="Grigoriev I.V."/>
            <person name="Spatafora J.W."/>
            <person name="Berbee M.L."/>
        </authorList>
    </citation>
    <scope>NUCLEOTIDE SEQUENCE [LARGE SCALE GENOMIC DNA]</scope>
    <source>
        <strain evidence="2 3">NRRL 28638</strain>
    </source>
</reference>
<sequence length="246" mass="27602">MIFTPDANIAMFFGINTGFFILGILFYIIGLAGPLLSVRSLLYLFTVTSFWGTVFFGYLLNGCATNSCQLKYHIVTMIIGNGGVGYFAILIMNTVLILERKWIYILCFIALPAILAIEAWYICHVIELAGIKTRVNLHTLNLVCMILTSVNDSIANLICLWRFSKYKHIAGLKNVLKQYVSGVIFSLLADVALVIVHIVLDLHALIAAQFVVISLFINLNIEYFLLYQLRIIILGEIQFCNSAVFD</sequence>
<dbReference type="EMBL" id="KQ964611">
    <property type="protein sequence ID" value="KXN67825.1"/>
    <property type="molecule type" value="Genomic_DNA"/>
</dbReference>
<evidence type="ECO:0000256" key="1">
    <source>
        <dbReference type="SAM" id="Phobius"/>
    </source>
</evidence>
<feature type="transmembrane region" description="Helical" evidence="1">
    <location>
        <begin position="206"/>
        <end position="226"/>
    </location>
</feature>
<evidence type="ECO:0000313" key="3">
    <source>
        <dbReference type="Proteomes" id="UP000070444"/>
    </source>
</evidence>
<dbReference type="Proteomes" id="UP000070444">
    <property type="component" value="Unassembled WGS sequence"/>
</dbReference>
<feature type="transmembrane region" description="Helical" evidence="1">
    <location>
        <begin position="12"/>
        <end position="29"/>
    </location>
</feature>
<feature type="transmembrane region" description="Helical" evidence="1">
    <location>
        <begin position="103"/>
        <end position="122"/>
    </location>
</feature>
<keyword evidence="1" id="KW-0812">Transmembrane</keyword>
<keyword evidence="1" id="KW-1133">Transmembrane helix</keyword>
<dbReference type="AlphaFoldDB" id="A0A137NYF2"/>
<name>A0A137NYF2_CONC2</name>
<keyword evidence="3" id="KW-1185">Reference proteome</keyword>
<proteinExistence type="predicted"/>
<organism evidence="2 3">
    <name type="scientific">Conidiobolus coronatus (strain ATCC 28846 / CBS 209.66 / NRRL 28638)</name>
    <name type="common">Delacroixia coronata</name>
    <dbReference type="NCBI Taxonomy" id="796925"/>
    <lineage>
        <taxon>Eukaryota</taxon>
        <taxon>Fungi</taxon>
        <taxon>Fungi incertae sedis</taxon>
        <taxon>Zoopagomycota</taxon>
        <taxon>Entomophthoromycotina</taxon>
        <taxon>Entomophthoromycetes</taxon>
        <taxon>Entomophthorales</taxon>
        <taxon>Ancylistaceae</taxon>
        <taxon>Conidiobolus</taxon>
    </lineage>
</organism>
<feature type="transmembrane region" description="Helical" evidence="1">
    <location>
        <begin position="72"/>
        <end position="91"/>
    </location>
</feature>
<feature type="transmembrane region" description="Helical" evidence="1">
    <location>
        <begin position="137"/>
        <end position="158"/>
    </location>
</feature>
<feature type="transmembrane region" description="Helical" evidence="1">
    <location>
        <begin position="179"/>
        <end position="200"/>
    </location>
</feature>
<keyword evidence="1" id="KW-0472">Membrane</keyword>
<evidence type="ECO:0000313" key="2">
    <source>
        <dbReference type="EMBL" id="KXN67825.1"/>
    </source>
</evidence>
<accession>A0A137NYF2</accession>